<dbReference type="Gene3D" id="3.40.50.10540">
    <property type="entry name" value="Crotonobetainyl-coa:carnitine coa-transferase, domain 1"/>
    <property type="match status" value="1"/>
</dbReference>
<dbReference type="PANTHER" id="PTHR48207:SF3">
    <property type="entry name" value="SUCCINATE--HYDROXYMETHYLGLUTARATE COA-TRANSFERASE"/>
    <property type="match status" value="1"/>
</dbReference>
<dbReference type="InterPro" id="IPR003673">
    <property type="entry name" value="CoA-Trfase_fam_III"/>
</dbReference>
<dbReference type="InterPro" id="IPR023606">
    <property type="entry name" value="CoA-Trfase_III_dom_1_sf"/>
</dbReference>
<accession>A0A556C8Z4</accession>
<dbReference type="RefSeq" id="WP_143923658.1">
    <property type="nucleotide sequence ID" value="NZ_VLTK01000010.1"/>
</dbReference>
<keyword evidence="1 2" id="KW-0808">Transferase</keyword>
<dbReference type="Pfam" id="PF02515">
    <property type="entry name" value="CoA_transf_3"/>
    <property type="match status" value="1"/>
</dbReference>
<protein>
    <submittedName>
        <fullName evidence="2">CoA transferase</fullName>
    </submittedName>
</protein>
<evidence type="ECO:0000313" key="3">
    <source>
        <dbReference type="Proteomes" id="UP000316406"/>
    </source>
</evidence>
<evidence type="ECO:0000256" key="1">
    <source>
        <dbReference type="ARBA" id="ARBA00022679"/>
    </source>
</evidence>
<comment type="caution">
    <text evidence="2">The sequence shown here is derived from an EMBL/GenBank/DDBJ whole genome shotgun (WGS) entry which is preliminary data.</text>
</comment>
<gene>
    <name evidence="2" type="ORF">FO013_16560</name>
</gene>
<name>A0A556C8Z4_BREAU</name>
<keyword evidence="3" id="KW-1185">Reference proteome</keyword>
<dbReference type="Proteomes" id="UP000316406">
    <property type="component" value="Unassembled WGS sequence"/>
</dbReference>
<sequence>MSTQPLQGLTILDLGQYISAPLAGQNFADMGAQVIKIEPPHGEQARNIGLFGDTMVEACNRGKTSCALDLSTEEGRATFYDMAATADVVIHNFLPRTAVKLGVDWSTLSQRFPQLICGVVSGFGRLGPHAGSPGLDIMAQAEFGVLGLTGEADGEPQRVGFAVADVLASHALTSGVLAAVVARDRDGHGSLVETSLMEATVHAQGAQWAEYAMTGQAPTRKGNGQQHAAPAAEVITVNGSSFVLSAYTDAKWSALCRAIGREDLLGDDRFATNRCRVENRPALLEAIADALSGMSAVAAVDMLRESGIVCGLIRTLDEIREDPDLQAGGMLSEVESSAGEWLLLPTLPVVFNGERGNSTQGAPPVGAGIRVTN</sequence>
<dbReference type="GO" id="GO:0008410">
    <property type="term" value="F:CoA-transferase activity"/>
    <property type="evidence" value="ECO:0007669"/>
    <property type="project" value="TreeGrafter"/>
</dbReference>
<proteinExistence type="predicted"/>
<dbReference type="InterPro" id="IPR044855">
    <property type="entry name" value="CoA-Trfase_III_dom3_sf"/>
</dbReference>
<dbReference type="SUPFAM" id="SSF89796">
    <property type="entry name" value="CoA-transferase family III (CaiB/BaiF)"/>
    <property type="match status" value="1"/>
</dbReference>
<dbReference type="PANTHER" id="PTHR48207">
    <property type="entry name" value="SUCCINATE--HYDROXYMETHYLGLUTARATE COA-TRANSFERASE"/>
    <property type="match status" value="1"/>
</dbReference>
<dbReference type="EMBL" id="VLTK01000010">
    <property type="protein sequence ID" value="TSI13923.1"/>
    <property type="molecule type" value="Genomic_DNA"/>
</dbReference>
<reference evidence="2 3" key="1">
    <citation type="submission" date="2019-07" db="EMBL/GenBank/DDBJ databases">
        <title>Draft genome sequence of Brevibacterium aurantiacum XU54 isolated from Xinjiang China.</title>
        <authorList>
            <person name="Xu X."/>
        </authorList>
    </citation>
    <scope>NUCLEOTIDE SEQUENCE [LARGE SCALE GENOMIC DNA]</scope>
    <source>
        <strain evidence="2 3">XU54</strain>
    </source>
</reference>
<evidence type="ECO:0000313" key="2">
    <source>
        <dbReference type="EMBL" id="TSI13923.1"/>
    </source>
</evidence>
<dbReference type="Gene3D" id="3.30.1540.10">
    <property type="entry name" value="formyl-coa transferase, domain 3"/>
    <property type="match status" value="1"/>
</dbReference>
<dbReference type="InterPro" id="IPR050483">
    <property type="entry name" value="CoA-transferase_III_domain"/>
</dbReference>
<dbReference type="OrthoDB" id="9797653at2"/>
<organism evidence="2 3">
    <name type="scientific">Brevibacterium aurantiacum</name>
    <dbReference type="NCBI Taxonomy" id="273384"/>
    <lineage>
        <taxon>Bacteria</taxon>
        <taxon>Bacillati</taxon>
        <taxon>Actinomycetota</taxon>
        <taxon>Actinomycetes</taxon>
        <taxon>Micrococcales</taxon>
        <taxon>Brevibacteriaceae</taxon>
        <taxon>Brevibacterium</taxon>
    </lineage>
</organism>
<dbReference type="AlphaFoldDB" id="A0A556C8Z4"/>